<dbReference type="AlphaFoldDB" id="A0A7S4R608"/>
<feature type="domain" description="WW" evidence="2">
    <location>
        <begin position="188"/>
        <end position="215"/>
    </location>
</feature>
<feature type="region of interest" description="Disordered" evidence="1">
    <location>
        <begin position="210"/>
        <end position="229"/>
    </location>
</feature>
<feature type="region of interest" description="Disordered" evidence="1">
    <location>
        <begin position="279"/>
        <end position="327"/>
    </location>
</feature>
<name>A0A7S4R608_9DINO</name>
<evidence type="ECO:0000256" key="1">
    <source>
        <dbReference type="SAM" id="MobiDB-lite"/>
    </source>
</evidence>
<dbReference type="CDD" id="cd00201">
    <property type="entry name" value="WW"/>
    <property type="match status" value="2"/>
</dbReference>
<dbReference type="SMART" id="SM00456">
    <property type="entry name" value="WW"/>
    <property type="match status" value="2"/>
</dbReference>
<dbReference type="PROSITE" id="PS50020">
    <property type="entry name" value="WW_DOMAIN_2"/>
    <property type="match status" value="2"/>
</dbReference>
<feature type="compositionally biased region" description="Pro residues" evidence="1">
    <location>
        <begin position="304"/>
        <end position="322"/>
    </location>
</feature>
<gene>
    <name evidence="3" type="ORF">AMON00008_LOCUS30704</name>
</gene>
<sequence>MACGELLEVTVHVDRSLGLSQVKSLRAGTTVAELKDELARDDPTGCLQPQDIILGCAGRKLSDAHRITADLVDLDLLQADAVQEPVVEAIVAVAPAATSTALALATVSAAAPSPAAAASPPAAQPAEVAGAGAATADTGGDWVHYKTADGKAYFHDAASGRTQWEEPTTWRNLEHAKPAEASPDNVLWIRYTDAEGKPYYHDAASGRTQWEEPMNWTDPPQASSAASEALRRAARAAAALAEGGVEPESAARACAHPLCTFRVHSSGAVSTTHCCRICKNTPRDQEPSHGGRCERWPVDGERPTPAPAPAPAPASAPAPAPPAATGVADKNSLHKLFESLDRGGGGQVSRRDVLVALRRHPPVRRLFGLPVTNVEPGGDALEARLLAIQDSFEAGSGLGELAPAFDKLREASGGGQSFSLEAFLASCRTGPLRAGARQAAALLPREHATGAAFVPTHLWAEVPGDAVCPGGLEYKMDMSTGKTLARLPPGVAAAA</sequence>
<dbReference type="PROSITE" id="PS01159">
    <property type="entry name" value="WW_DOMAIN_1"/>
    <property type="match status" value="2"/>
</dbReference>
<dbReference type="InterPro" id="IPR036020">
    <property type="entry name" value="WW_dom_sf"/>
</dbReference>
<reference evidence="3" key="1">
    <citation type="submission" date="2021-01" db="EMBL/GenBank/DDBJ databases">
        <authorList>
            <person name="Corre E."/>
            <person name="Pelletier E."/>
            <person name="Niang G."/>
            <person name="Scheremetjew M."/>
            <person name="Finn R."/>
            <person name="Kale V."/>
            <person name="Holt S."/>
            <person name="Cochrane G."/>
            <person name="Meng A."/>
            <person name="Brown T."/>
            <person name="Cohen L."/>
        </authorList>
    </citation>
    <scope>NUCLEOTIDE SEQUENCE</scope>
    <source>
        <strain evidence="3">CCMP3105</strain>
    </source>
</reference>
<proteinExistence type="predicted"/>
<dbReference type="SUPFAM" id="SSF51045">
    <property type="entry name" value="WW domain"/>
    <property type="match status" value="2"/>
</dbReference>
<organism evidence="3">
    <name type="scientific">Alexandrium monilatum</name>
    <dbReference type="NCBI Taxonomy" id="311494"/>
    <lineage>
        <taxon>Eukaryota</taxon>
        <taxon>Sar</taxon>
        <taxon>Alveolata</taxon>
        <taxon>Dinophyceae</taxon>
        <taxon>Gonyaulacales</taxon>
        <taxon>Pyrocystaceae</taxon>
        <taxon>Alexandrium</taxon>
    </lineage>
</organism>
<dbReference type="EMBL" id="HBNR01044124">
    <property type="protein sequence ID" value="CAE4604524.1"/>
    <property type="molecule type" value="Transcribed_RNA"/>
</dbReference>
<dbReference type="Pfam" id="PF00397">
    <property type="entry name" value="WW"/>
    <property type="match status" value="1"/>
</dbReference>
<dbReference type="InterPro" id="IPR001202">
    <property type="entry name" value="WW_dom"/>
</dbReference>
<dbReference type="Gene3D" id="2.20.70.10">
    <property type="match status" value="2"/>
</dbReference>
<protein>
    <recommendedName>
        <fullName evidence="2">WW domain-containing protein</fullName>
    </recommendedName>
</protein>
<accession>A0A7S4R608</accession>
<feature type="compositionally biased region" description="Basic and acidic residues" evidence="1">
    <location>
        <begin position="281"/>
        <end position="302"/>
    </location>
</feature>
<feature type="domain" description="WW" evidence="2">
    <location>
        <begin position="136"/>
        <end position="169"/>
    </location>
</feature>
<evidence type="ECO:0000259" key="2">
    <source>
        <dbReference type="PROSITE" id="PS50020"/>
    </source>
</evidence>
<evidence type="ECO:0000313" key="3">
    <source>
        <dbReference type="EMBL" id="CAE4604524.1"/>
    </source>
</evidence>